<accession>A0ABT5JXJ6</accession>
<name>A0ABT5JXJ6_9BURK</name>
<dbReference type="RefSeq" id="WP_273669528.1">
    <property type="nucleotide sequence ID" value="NZ_JAQQXR010000001.1"/>
</dbReference>
<evidence type="ECO:0000313" key="2">
    <source>
        <dbReference type="Proteomes" id="UP001221208"/>
    </source>
</evidence>
<gene>
    <name evidence="1" type="ORF">OIK44_04610</name>
</gene>
<dbReference type="Proteomes" id="UP001221208">
    <property type="component" value="Unassembled WGS sequence"/>
</dbReference>
<dbReference type="InterPro" id="IPR017467">
    <property type="entry name" value="CHP03016_PEP-CTERM"/>
</dbReference>
<dbReference type="EMBL" id="JAQQXR010000001">
    <property type="protein sequence ID" value="MDC8756868.1"/>
    <property type="molecule type" value="Genomic_DNA"/>
</dbReference>
<protein>
    <submittedName>
        <fullName evidence="1">TIGR03016 family PEP-CTERM system-associated outer membrane protein</fullName>
    </submittedName>
</protein>
<keyword evidence="2" id="KW-1185">Reference proteome</keyword>
<reference evidence="1 2" key="1">
    <citation type="submission" date="2022-10" db="EMBL/GenBank/DDBJ databases">
        <title>Janthinobacterium sp. hw3 Genome sequencing.</title>
        <authorList>
            <person name="Park S."/>
        </authorList>
    </citation>
    <scope>NUCLEOTIDE SEQUENCE [LARGE SCALE GENOMIC DNA]</scope>
    <source>
        <strain evidence="2">hw3</strain>
    </source>
</reference>
<comment type="caution">
    <text evidence="1">The sequence shown here is derived from an EMBL/GenBank/DDBJ whole genome shotgun (WGS) entry which is preliminary data.</text>
</comment>
<dbReference type="SUPFAM" id="SSF56935">
    <property type="entry name" value="Porins"/>
    <property type="match status" value="1"/>
</dbReference>
<proteinExistence type="predicted"/>
<sequence length="513" mass="56086">MAITSSQRTAPPRAGAWGLLIIVVLAVPARAADWSVAPALRLRESYSDNALLAPPEQARGDFISEISPSLVVHGKGPRLRLDLAYSLQQILYQRRPDRSNHQLQADANGELLQDWLYVDARASVSQQNVSGFGPQALDNLAVPGSQSTVQATQISPYLRRHLRGLGSAELRYTHAEVSNGDALLTVKTDELLLDLVGDTGAGGLGWDAHLDRRQTRNRRQGTRQASKAALSLRYMLSSHFNVFASAGYEREAYAAADGAAPGGRHWSLGLGWYPSNRSNIVVSAGKRFFGNTYAVDANYRSRRINWSLGYHEDISNTPAQLLRLSAGETANLLDQLWSGAMPDPQLRRRRVDTFMRFSQLLGPDVGAVNYFSEHYYLQKQLSLSMAAATPKSTLVLGLTATRRTAQSKIGIDSLLLPDLSAALEERTRQLGASAGWNWRLSSRSSVNASAAYGAIESLGLGRKDRNLALSVGITRTLQPKLTAALDLRRVQHSSNRGGNYRENAISASLIFQL</sequence>
<evidence type="ECO:0000313" key="1">
    <source>
        <dbReference type="EMBL" id="MDC8756868.1"/>
    </source>
</evidence>
<organism evidence="1 2">
    <name type="scientific">Janthinobacterium fluminis</name>
    <dbReference type="NCBI Taxonomy" id="2987524"/>
    <lineage>
        <taxon>Bacteria</taxon>
        <taxon>Pseudomonadati</taxon>
        <taxon>Pseudomonadota</taxon>
        <taxon>Betaproteobacteria</taxon>
        <taxon>Burkholderiales</taxon>
        <taxon>Oxalobacteraceae</taxon>
        <taxon>Janthinobacterium</taxon>
    </lineage>
</organism>
<dbReference type="NCBIfam" id="TIGR03016">
    <property type="entry name" value="pepcterm_hypo_1"/>
    <property type="match status" value="1"/>
</dbReference>